<gene>
    <name evidence="4" type="ORF">CHH67_09335</name>
    <name evidence="3" type="ORF">GNP94_08405</name>
</gene>
<dbReference type="EMBL" id="WOAA01000005">
    <property type="protein sequence ID" value="MUG66033.1"/>
    <property type="molecule type" value="Genomic_DNA"/>
</dbReference>
<dbReference type="OrthoDB" id="2580049at2"/>
<comment type="caution">
    <text evidence="4">The sequence shown here is derived from an EMBL/GenBank/DDBJ whole genome shotgun (WGS) entry which is preliminary data.</text>
</comment>
<name>A0A268EX11_9BACL</name>
<evidence type="ECO:0000259" key="2">
    <source>
        <dbReference type="Pfam" id="PF08327"/>
    </source>
</evidence>
<reference evidence="4 5" key="1">
    <citation type="submission" date="2017-07" db="EMBL/GenBank/DDBJ databases">
        <title>Isolation and whole genome analysis of endospore-forming bacteria from heroin.</title>
        <authorList>
            <person name="Kalinowski J."/>
            <person name="Ahrens B."/>
            <person name="Al-Dilaimi A."/>
            <person name="Winkler A."/>
            <person name="Wibberg D."/>
            <person name="Schleenbecker U."/>
            <person name="Ruckert C."/>
            <person name="Wolfel R."/>
            <person name="Grass G."/>
        </authorList>
    </citation>
    <scope>NUCLEOTIDE SEQUENCE [LARGE SCALE GENOMIC DNA]</scope>
    <source>
        <strain evidence="4 5">7537-G1</strain>
    </source>
</reference>
<dbReference type="Gene3D" id="3.30.530.20">
    <property type="match status" value="1"/>
</dbReference>
<evidence type="ECO:0000313" key="5">
    <source>
        <dbReference type="Proteomes" id="UP000215596"/>
    </source>
</evidence>
<accession>A0A268EX11</accession>
<evidence type="ECO:0000313" key="6">
    <source>
        <dbReference type="Proteomes" id="UP000435177"/>
    </source>
</evidence>
<dbReference type="EMBL" id="NPBY01000029">
    <property type="protein sequence ID" value="PAD77655.1"/>
    <property type="molecule type" value="Genomic_DNA"/>
</dbReference>
<organism evidence="4 5">
    <name type="scientific">Paenibacillus campinasensis</name>
    <dbReference type="NCBI Taxonomy" id="66347"/>
    <lineage>
        <taxon>Bacteria</taxon>
        <taxon>Bacillati</taxon>
        <taxon>Bacillota</taxon>
        <taxon>Bacilli</taxon>
        <taxon>Bacillales</taxon>
        <taxon>Paenibacillaceae</taxon>
        <taxon>Paenibacillus</taxon>
    </lineage>
</organism>
<feature type="domain" description="Activator of Hsp90 ATPase homologue 1/2-like C-terminal" evidence="2">
    <location>
        <begin position="11"/>
        <end position="143"/>
    </location>
</feature>
<dbReference type="CDD" id="cd07814">
    <property type="entry name" value="SRPBCC_CalC_Aha1-like"/>
    <property type="match status" value="1"/>
</dbReference>
<evidence type="ECO:0000313" key="4">
    <source>
        <dbReference type="EMBL" id="PAD77655.1"/>
    </source>
</evidence>
<dbReference type="Proteomes" id="UP000435177">
    <property type="component" value="Unassembled WGS sequence"/>
</dbReference>
<protein>
    <submittedName>
        <fullName evidence="4">ATPase</fullName>
    </submittedName>
    <submittedName>
        <fullName evidence="3">SRPBCC domain-containing protein</fullName>
    </submittedName>
</protein>
<dbReference type="AlphaFoldDB" id="A0A268EX11"/>
<evidence type="ECO:0000313" key="3">
    <source>
        <dbReference type="EMBL" id="MUG66033.1"/>
    </source>
</evidence>
<dbReference type="RefSeq" id="WP_095264900.1">
    <property type="nucleotide sequence ID" value="NZ_NPBY01000029.1"/>
</dbReference>
<proteinExistence type="inferred from homology"/>
<keyword evidence="6" id="KW-1185">Reference proteome</keyword>
<reference evidence="3 6" key="2">
    <citation type="submission" date="2019-11" db="EMBL/GenBank/DDBJ databases">
        <title>Draft genome sequences of five Paenibacillus species of dairy origin.</title>
        <authorList>
            <person name="Olajide A.M."/>
            <person name="Chen S."/>
            <person name="Lapointe G."/>
        </authorList>
    </citation>
    <scope>NUCLEOTIDE SEQUENCE [LARGE SCALE GENOMIC DNA]</scope>
    <source>
        <strain evidence="3 6">3CS1</strain>
    </source>
</reference>
<evidence type="ECO:0000256" key="1">
    <source>
        <dbReference type="ARBA" id="ARBA00006817"/>
    </source>
</evidence>
<dbReference type="Proteomes" id="UP000215596">
    <property type="component" value="Unassembled WGS sequence"/>
</dbReference>
<dbReference type="InterPro" id="IPR013538">
    <property type="entry name" value="ASHA1/2-like_C"/>
</dbReference>
<comment type="similarity">
    <text evidence="1">Belongs to the AHA1 family.</text>
</comment>
<sequence>MVITQETHIQADISLVWRAWTEADRIKEWFAPAAVIEPWQGGRFELYFNPANPSSMSTSGCTILKAEEPHLLIFEWKGPDPFAETMNHSGQLTSVEVGLEPQQDGTRVTLRHDGWKDSADWLAARKWHVEAWKDMLTSLKSRMESGEGILCCQ</sequence>
<dbReference type="Pfam" id="PF08327">
    <property type="entry name" value="AHSA1"/>
    <property type="match status" value="1"/>
</dbReference>
<dbReference type="InterPro" id="IPR023393">
    <property type="entry name" value="START-like_dom_sf"/>
</dbReference>
<dbReference type="SUPFAM" id="SSF55961">
    <property type="entry name" value="Bet v1-like"/>
    <property type="match status" value="1"/>
</dbReference>